<dbReference type="Pfam" id="PF08487">
    <property type="entry name" value="VIT"/>
    <property type="match status" value="1"/>
</dbReference>
<dbReference type="EMBL" id="JARIHO010000004">
    <property type="protein sequence ID" value="KAJ7362289.1"/>
    <property type="molecule type" value="Genomic_DNA"/>
</dbReference>
<dbReference type="Pfam" id="PF13768">
    <property type="entry name" value="VWA_3"/>
    <property type="match status" value="1"/>
</dbReference>
<dbReference type="InterPro" id="IPR036465">
    <property type="entry name" value="vWFA_dom_sf"/>
</dbReference>
<keyword evidence="5" id="KW-1185">Reference proteome</keyword>
<dbReference type="InterPro" id="IPR013694">
    <property type="entry name" value="VIT"/>
</dbReference>
<feature type="domain" description="VIT" evidence="3">
    <location>
        <begin position="2"/>
        <end position="131"/>
    </location>
</feature>
<dbReference type="Gene3D" id="3.40.50.410">
    <property type="entry name" value="von Willebrand factor, type A domain"/>
    <property type="match status" value="1"/>
</dbReference>
<sequence length="878" mass="94643">MMYGLYYAYEKALLSLPLLSVHAAATIKELAAQVNLTQTYRNDAAFPIEAKYSFPIPARAAVSSFAMIKQDGTRVVGSVVEKFEARKTYDAAVSQGQQASLMEQQTPDVFRVALGNIPPHEQVQIELIYSTELAEDEENDSVRFHLPVHIGARYGQTPDDFKPATSSSPFLTISTTVEALAPISDIGSPSHKVITELGPDPALPNFKDLPSSHYARVSLSSDAALDKDFVLTFKSTGLDAPRCVAELHPTNDTAALALTFVPRFTLPDLERQEFILVVDRSGSMEGPRIAAARKALVVLLRALPHKDTLFQLVSFGFRATSLWSSGSRPYNAATLAEATRHVDGMAADYGGTEIRNALAHAFAHRARDRPTSVLVLTDGEAWDLSGVLDTVKEAVEGAPDGAPLHVSVLGIGNSVSTAMCEGIARVGHGTFMLVGEQEKSFAGKVARLLKAARTPVISNITVDWGRPLQTVETANLQDKSEVVVEAGETTPQNKTLNVFDVDVDPTLLDDSDPPPAPPVILPPPAPVQQSPFRIRNLFPGSRVNIYAILQGQTVPETVTLRGEGPNGAVIELPIPVTLSRLPNAPGAPPALHALAARKIIQDLEDGHHEIPDSGDADLLERTVRAHIVRLGTTYQITSTHTSFVAVDESQTWRPRYVRPPPESESPTSDGIAYPASIEHDELDDDAGFARYAPVGMQQYLHPATAPKPFKQAVGRLLSWVQPMYYRSGPPLRNSAGGGGTPLAGKKPSAAEALPPHKPDDGLERLARLQSFDGAFASPSAVLALVPLKAGKELTDVRDALPTGATDELVASVLALASMGERMRVNNDAEEDAWAGIYEKTRAWVEAALRDLGAKETVQEVEEKVARMIAIMVPMICRD</sequence>
<dbReference type="Proteomes" id="UP001218218">
    <property type="component" value="Unassembled WGS sequence"/>
</dbReference>
<feature type="domain" description="VWFA" evidence="2">
    <location>
        <begin position="273"/>
        <end position="460"/>
    </location>
</feature>
<gene>
    <name evidence="4" type="ORF">DFH08DRAFT_1024285</name>
</gene>
<dbReference type="SUPFAM" id="SSF53300">
    <property type="entry name" value="vWA-like"/>
    <property type="match status" value="1"/>
</dbReference>
<comment type="caution">
    <text evidence="4">The sequence shown here is derived from an EMBL/GenBank/DDBJ whole genome shotgun (WGS) entry which is preliminary data.</text>
</comment>
<name>A0AAD7ALG1_9AGAR</name>
<evidence type="ECO:0000313" key="5">
    <source>
        <dbReference type="Proteomes" id="UP001218218"/>
    </source>
</evidence>
<dbReference type="AlphaFoldDB" id="A0AAD7ALG1"/>
<organism evidence="4 5">
    <name type="scientific">Mycena albidolilacea</name>
    <dbReference type="NCBI Taxonomy" id="1033008"/>
    <lineage>
        <taxon>Eukaryota</taxon>
        <taxon>Fungi</taxon>
        <taxon>Dikarya</taxon>
        <taxon>Basidiomycota</taxon>
        <taxon>Agaricomycotina</taxon>
        <taxon>Agaricomycetes</taxon>
        <taxon>Agaricomycetidae</taxon>
        <taxon>Agaricales</taxon>
        <taxon>Marasmiineae</taxon>
        <taxon>Mycenaceae</taxon>
        <taxon>Mycena</taxon>
    </lineage>
</organism>
<dbReference type="SMART" id="SM00609">
    <property type="entry name" value="VIT"/>
    <property type="match status" value="1"/>
</dbReference>
<dbReference type="PANTHER" id="PTHR45737:SF6">
    <property type="entry name" value="VON WILLEBRAND FACTOR A DOMAIN-CONTAINING PROTEIN 5A"/>
    <property type="match status" value="1"/>
</dbReference>
<evidence type="ECO:0000256" key="1">
    <source>
        <dbReference type="SAM" id="MobiDB-lite"/>
    </source>
</evidence>
<dbReference type="PANTHER" id="PTHR45737">
    <property type="entry name" value="VON WILLEBRAND FACTOR A DOMAIN-CONTAINING PROTEIN 5A"/>
    <property type="match status" value="1"/>
</dbReference>
<dbReference type="PROSITE" id="PS51468">
    <property type="entry name" value="VIT"/>
    <property type="match status" value="1"/>
</dbReference>
<feature type="region of interest" description="Disordered" evidence="1">
    <location>
        <begin position="730"/>
        <end position="761"/>
    </location>
</feature>
<evidence type="ECO:0000259" key="2">
    <source>
        <dbReference type="PROSITE" id="PS50234"/>
    </source>
</evidence>
<dbReference type="SMART" id="SM00327">
    <property type="entry name" value="VWA"/>
    <property type="match status" value="1"/>
</dbReference>
<evidence type="ECO:0000313" key="4">
    <source>
        <dbReference type="EMBL" id="KAJ7362289.1"/>
    </source>
</evidence>
<dbReference type="InterPro" id="IPR002035">
    <property type="entry name" value="VWF_A"/>
</dbReference>
<accession>A0AAD7ALG1</accession>
<protein>
    <submittedName>
        <fullName evidence="4">von Willebrand factor type A domain-containing protein</fullName>
    </submittedName>
</protein>
<evidence type="ECO:0000259" key="3">
    <source>
        <dbReference type="PROSITE" id="PS51468"/>
    </source>
</evidence>
<reference evidence="4" key="1">
    <citation type="submission" date="2023-03" db="EMBL/GenBank/DDBJ databases">
        <title>Massive genome expansion in bonnet fungi (Mycena s.s.) driven by repeated elements and novel gene families across ecological guilds.</title>
        <authorList>
            <consortium name="Lawrence Berkeley National Laboratory"/>
            <person name="Harder C.B."/>
            <person name="Miyauchi S."/>
            <person name="Viragh M."/>
            <person name="Kuo A."/>
            <person name="Thoen E."/>
            <person name="Andreopoulos B."/>
            <person name="Lu D."/>
            <person name="Skrede I."/>
            <person name="Drula E."/>
            <person name="Henrissat B."/>
            <person name="Morin E."/>
            <person name="Kohler A."/>
            <person name="Barry K."/>
            <person name="LaButti K."/>
            <person name="Morin E."/>
            <person name="Salamov A."/>
            <person name="Lipzen A."/>
            <person name="Mereny Z."/>
            <person name="Hegedus B."/>
            <person name="Baldrian P."/>
            <person name="Stursova M."/>
            <person name="Weitz H."/>
            <person name="Taylor A."/>
            <person name="Grigoriev I.V."/>
            <person name="Nagy L.G."/>
            <person name="Martin F."/>
            <person name="Kauserud H."/>
        </authorList>
    </citation>
    <scope>NUCLEOTIDE SEQUENCE</scope>
    <source>
        <strain evidence="4">CBHHK002</strain>
    </source>
</reference>
<dbReference type="PROSITE" id="PS50234">
    <property type="entry name" value="VWFA"/>
    <property type="match status" value="1"/>
</dbReference>
<proteinExistence type="predicted"/>